<dbReference type="EMBL" id="MT144305">
    <property type="protein sequence ID" value="QJA52011.1"/>
    <property type="molecule type" value="Genomic_DNA"/>
</dbReference>
<evidence type="ECO:0000313" key="1">
    <source>
        <dbReference type="EMBL" id="QJA52011.1"/>
    </source>
</evidence>
<gene>
    <name evidence="1" type="ORF">TM448A02429_0012</name>
</gene>
<sequence length="75" mass="9055">MGSEKIAFDFDSMEWQNITIDQVKFFENCYPDVDVVAILTKRMPAWLMSNPQKARKKNWLRFINNWLSREQERKA</sequence>
<dbReference type="AlphaFoldDB" id="A0A6H1ZX63"/>
<accession>A0A6H1ZX63</accession>
<proteinExistence type="predicted"/>
<protein>
    <submittedName>
        <fullName evidence="1">Uncharacterized protein</fullName>
    </submittedName>
</protein>
<reference evidence="1" key="1">
    <citation type="submission" date="2020-03" db="EMBL/GenBank/DDBJ databases">
        <title>The deep terrestrial virosphere.</title>
        <authorList>
            <person name="Holmfeldt K."/>
            <person name="Nilsson E."/>
            <person name="Simone D."/>
            <person name="Lopez-Fernandez M."/>
            <person name="Wu X."/>
            <person name="de Brujin I."/>
            <person name="Lundin D."/>
            <person name="Andersson A."/>
            <person name="Bertilsson S."/>
            <person name="Dopson M."/>
        </authorList>
    </citation>
    <scope>NUCLEOTIDE SEQUENCE</scope>
    <source>
        <strain evidence="1">TM448A02429</strain>
    </source>
</reference>
<organism evidence="1">
    <name type="scientific">viral metagenome</name>
    <dbReference type="NCBI Taxonomy" id="1070528"/>
    <lineage>
        <taxon>unclassified sequences</taxon>
        <taxon>metagenomes</taxon>
        <taxon>organismal metagenomes</taxon>
    </lineage>
</organism>
<name>A0A6H1ZX63_9ZZZZ</name>